<evidence type="ECO:0000313" key="5">
    <source>
        <dbReference type="EMBL" id="PQJ75339.1"/>
    </source>
</evidence>
<evidence type="ECO:0000256" key="1">
    <source>
        <dbReference type="ARBA" id="ARBA00010529"/>
    </source>
</evidence>
<evidence type="ECO:0000256" key="3">
    <source>
        <dbReference type="ARBA" id="ARBA00023125"/>
    </source>
</evidence>
<dbReference type="SUPFAM" id="SSF47729">
    <property type="entry name" value="IHF-like DNA-binding proteins"/>
    <property type="match status" value="1"/>
</dbReference>
<reference evidence="5 6" key="1">
    <citation type="submission" date="2016-12" db="EMBL/GenBank/DDBJ databases">
        <title>Trade-off between light-utilization and light-protection in marine flavobacteria.</title>
        <authorList>
            <person name="Kumagai Y."/>
            <person name="Yoshizawa S."/>
            <person name="Kogure K."/>
            <person name="Iwasaki W."/>
        </authorList>
    </citation>
    <scope>NUCLEOTIDE SEQUENCE [LARGE SCALE GENOMIC DNA]</scope>
    <source>
        <strain evidence="5 6">KCTC 22729</strain>
    </source>
</reference>
<name>A0A2S7WCI1_9FLAO</name>
<dbReference type="SMART" id="SM00411">
    <property type="entry name" value="BHL"/>
    <property type="match status" value="1"/>
</dbReference>
<evidence type="ECO:0000313" key="6">
    <source>
        <dbReference type="Proteomes" id="UP000237608"/>
    </source>
</evidence>
<dbReference type="Gene3D" id="4.10.520.10">
    <property type="entry name" value="IHF-like DNA-binding proteins"/>
    <property type="match status" value="1"/>
</dbReference>
<keyword evidence="3" id="KW-0238">DNA-binding</keyword>
<dbReference type="GO" id="GO:0003677">
    <property type="term" value="F:DNA binding"/>
    <property type="evidence" value="ECO:0007669"/>
    <property type="project" value="UniProtKB-KW"/>
</dbReference>
<gene>
    <name evidence="5" type="ORF">BTO13_08845</name>
</gene>
<keyword evidence="2" id="KW-0226">DNA condensation</keyword>
<dbReference type="GO" id="GO:0030261">
    <property type="term" value="P:chromosome condensation"/>
    <property type="evidence" value="ECO:0007669"/>
    <property type="project" value="UniProtKB-KW"/>
</dbReference>
<dbReference type="CDD" id="cd13836">
    <property type="entry name" value="IHF_B"/>
    <property type="match status" value="1"/>
</dbReference>
<dbReference type="PRINTS" id="PR01727">
    <property type="entry name" value="DNABINDINGHU"/>
</dbReference>
<comment type="similarity">
    <text evidence="1 4">Belongs to the bacterial histone-like protein family.</text>
</comment>
<protein>
    <submittedName>
        <fullName evidence="5">Integration host factor subunit beta</fullName>
    </submittedName>
</protein>
<sequence>MTKADIVSKISDKSGIEKTDVLNVVESFMAEVKGALEQGDNVYLRGFGSFIIKTRAEKTGRNISKNTTIKIPAHNIPSFKPAKTFTEGVKNKVVVK</sequence>
<dbReference type="Pfam" id="PF00216">
    <property type="entry name" value="Bac_DNA_binding"/>
    <property type="match status" value="1"/>
</dbReference>
<accession>A0A2S7WCI1</accession>
<dbReference type="Proteomes" id="UP000237608">
    <property type="component" value="Unassembled WGS sequence"/>
</dbReference>
<dbReference type="RefSeq" id="WP_105046479.1">
    <property type="nucleotide sequence ID" value="NZ_CP150662.1"/>
</dbReference>
<dbReference type="InterPro" id="IPR000119">
    <property type="entry name" value="Hist_DNA-bd"/>
</dbReference>
<dbReference type="AlphaFoldDB" id="A0A2S7WCI1"/>
<dbReference type="FunFam" id="4.10.520.10:FF:000007">
    <property type="entry name" value="Integration host factor subunit beta"/>
    <property type="match status" value="1"/>
</dbReference>
<dbReference type="OrthoDB" id="9799835at2"/>
<proteinExistence type="inferred from homology"/>
<evidence type="ECO:0000256" key="4">
    <source>
        <dbReference type="RuleBase" id="RU003939"/>
    </source>
</evidence>
<dbReference type="PANTHER" id="PTHR33175:SF3">
    <property type="entry name" value="DNA-BINDING PROTEIN HU-BETA"/>
    <property type="match status" value="1"/>
</dbReference>
<dbReference type="EMBL" id="MSCL01000001">
    <property type="protein sequence ID" value="PQJ75339.1"/>
    <property type="molecule type" value="Genomic_DNA"/>
</dbReference>
<dbReference type="GO" id="GO:0005829">
    <property type="term" value="C:cytosol"/>
    <property type="evidence" value="ECO:0007669"/>
    <property type="project" value="TreeGrafter"/>
</dbReference>
<dbReference type="InterPro" id="IPR010992">
    <property type="entry name" value="IHF-like_DNA-bd_dom_sf"/>
</dbReference>
<comment type="caution">
    <text evidence="5">The sequence shown here is derived from an EMBL/GenBank/DDBJ whole genome shotgun (WGS) entry which is preliminary data.</text>
</comment>
<dbReference type="PANTHER" id="PTHR33175">
    <property type="entry name" value="DNA-BINDING PROTEIN HU"/>
    <property type="match status" value="1"/>
</dbReference>
<dbReference type="GO" id="GO:0030527">
    <property type="term" value="F:structural constituent of chromatin"/>
    <property type="evidence" value="ECO:0007669"/>
    <property type="project" value="InterPro"/>
</dbReference>
<keyword evidence="6" id="KW-1185">Reference proteome</keyword>
<organism evidence="5 6">
    <name type="scientific">Polaribacter gangjinensis</name>
    <dbReference type="NCBI Taxonomy" id="574710"/>
    <lineage>
        <taxon>Bacteria</taxon>
        <taxon>Pseudomonadati</taxon>
        <taxon>Bacteroidota</taxon>
        <taxon>Flavobacteriia</taxon>
        <taxon>Flavobacteriales</taxon>
        <taxon>Flavobacteriaceae</taxon>
    </lineage>
</organism>
<evidence type="ECO:0000256" key="2">
    <source>
        <dbReference type="ARBA" id="ARBA00023067"/>
    </source>
</evidence>